<proteinExistence type="predicted"/>
<gene>
    <name evidence="1" type="ORF">HUJ06_028519</name>
</gene>
<keyword evidence="2" id="KW-1185">Reference proteome</keyword>
<dbReference type="Proteomes" id="UP000607653">
    <property type="component" value="Unassembled WGS sequence"/>
</dbReference>
<dbReference type="EMBL" id="DUZY01000002">
    <property type="protein sequence ID" value="DAD27051.1"/>
    <property type="molecule type" value="Genomic_DNA"/>
</dbReference>
<protein>
    <submittedName>
        <fullName evidence="1">Uncharacterized protein</fullName>
    </submittedName>
</protein>
<sequence>MSSPEPWHFYKGKLKQSGVRT</sequence>
<evidence type="ECO:0000313" key="1">
    <source>
        <dbReference type="EMBL" id="DAD27051.1"/>
    </source>
</evidence>
<organism evidence="1 2">
    <name type="scientific">Nelumbo nucifera</name>
    <name type="common">Sacred lotus</name>
    <dbReference type="NCBI Taxonomy" id="4432"/>
    <lineage>
        <taxon>Eukaryota</taxon>
        <taxon>Viridiplantae</taxon>
        <taxon>Streptophyta</taxon>
        <taxon>Embryophyta</taxon>
        <taxon>Tracheophyta</taxon>
        <taxon>Spermatophyta</taxon>
        <taxon>Magnoliopsida</taxon>
        <taxon>Proteales</taxon>
        <taxon>Nelumbonaceae</taxon>
        <taxon>Nelumbo</taxon>
    </lineage>
</organism>
<dbReference type="AlphaFoldDB" id="A0A822Y5Z8"/>
<reference evidence="1 2" key="1">
    <citation type="journal article" date="2020" name="Mol. Biol. Evol.">
        <title>Distinct Expression and Methylation Patterns for Genes with Different Fates following a Single Whole-Genome Duplication in Flowering Plants.</title>
        <authorList>
            <person name="Shi T."/>
            <person name="Rahmani R.S."/>
            <person name="Gugger P.F."/>
            <person name="Wang M."/>
            <person name="Li H."/>
            <person name="Zhang Y."/>
            <person name="Li Z."/>
            <person name="Wang Q."/>
            <person name="Van de Peer Y."/>
            <person name="Marchal K."/>
            <person name="Chen J."/>
        </authorList>
    </citation>
    <scope>NUCLEOTIDE SEQUENCE [LARGE SCALE GENOMIC DNA]</scope>
    <source>
        <tissue evidence="1">Leaf</tissue>
    </source>
</reference>
<name>A0A822Y5Z8_NELNU</name>
<accession>A0A822Y5Z8</accession>
<evidence type="ECO:0000313" key="2">
    <source>
        <dbReference type="Proteomes" id="UP000607653"/>
    </source>
</evidence>
<comment type="caution">
    <text evidence="1">The sequence shown here is derived from an EMBL/GenBank/DDBJ whole genome shotgun (WGS) entry which is preliminary data.</text>
</comment>